<proteinExistence type="predicted"/>
<evidence type="ECO:0000313" key="1">
    <source>
        <dbReference type="EMBL" id="CEK81844.1"/>
    </source>
</evidence>
<gene>
    <name evidence="1" type="primary">ORF128253</name>
</gene>
<reference evidence="1" key="1">
    <citation type="submission" date="2014-12" db="EMBL/GenBank/DDBJ databases">
        <title>Insight into the proteome of Arion vulgaris.</title>
        <authorList>
            <person name="Aradska J."/>
            <person name="Bulat T."/>
            <person name="Smidak R."/>
            <person name="Sarate P."/>
            <person name="Gangsoo J."/>
            <person name="Sialana F."/>
            <person name="Bilban M."/>
            <person name="Lubec G."/>
        </authorList>
    </citation>
    <scope>NUCLEOTIDE SEQUENCE</scope>
    <source>
        <tissue evidence="1">Skin</tissue>
    </source>
</reference>
<organism evidence="1">
    <name type="scientific">Arion vulgaris</name>
    <dbReference type="NCBI Taxonomy" id="1028688"/>
    <lineage>
        <taxon>Eukaryota</taxon>
        <taxon>Metazoa</taxon>
        <taxon>Spiralia</taxon>
        <taxon>Lophotrochozoa</taxon>
        <taxon>Mollusca</taxon>
        <taxon>Gastropoda</taxon>
        <taxon>Heterobranchia</taxon>
        <taxon>Euthyneura</taxon>
        <taxon>Panpulmonata</taxon>
        <taxon>Eupulmonata</taxon>
        <taxon>Stylommatophora</taxon>
        <taxon>Helicina</taxon>
        <taxon>Arionoidea</taxon>
        <taxon>Arionidae</taxon>
        <taxon>Arion</taxon>
    </lineage>
</organism>
<dbReference type="EMBL" id="HACG01034979">
    <property type="protein sequence ID" value="CEK81844.1"/>
    <property type="molecule type" value="Transcribed_RNA"/>
</dbReference>
<protein>
    <submittedName>
        <fullName evidence="1">Uncharacterized protein</fullName>
    </submittedName>
</protein>
<name>A0A0B7ALC3_9EUPU</name>
<dbReference type="AlphaFoldDB" id="A0A0B7ALC3"/>
<accession>A0A0B7ALC3</accession>
<sequence>MLNQSLLTFPRNGTGNCHISFPLFLNNGTLVQQKLYCQFGCVTVTLTIDSHLQLLEMFSSTDPHLCTLDKSMCAPSFNAAAISLFPHSLHPTDIDRHIFSISKTTLV</sequence>